<evidence type="ECO:0000313" key="2">
    <source>
        <dbReference type="EMBL" id="RSH78253.1"/>
    </source>
</evidence>
<feature type="compositionally biased region" description="Low complexity" evidence="1">
    <location>
        <begin position="31"/>
        <end position="52"/>
    </location>
</feature>
<dbReference type="OrthoDB" id="431929at2759"/>
<reference evidence="2 3" key="1">
    <citation type="submission" date="2018-11" db="EMBL/GenBank/DDBJ databases">
        <title>Genome sequence of Apiotrichum porosum DSM 27194.</title>
        <authorList>
            <person name="Aliyu H."/>
            <person name="Gorte O."/>
            <person name="Ochsenreither K."/>
        </authorList>
    </citation>
    <scope>NUCLEOTIDE SEQUENCE [LARGE SCALE GENOMIC DNA]</scope>
    <source>
        <strain evidence="2 3">DSM 27194</strain>
    </source>
</reference>
<feature type="region of interest" description="Disordered" evidence="1">
    <location>
        <begin position="1"/>
        <end position="86"/>
    </location>
</feature>
<proteinExistence type="predicted"/>
<sequence>MPSATGKRRLAMPEQIDRTRVAPAPDPERLPPSVIAERAAAAAAVSSSAAAASPPPRPPVTAQATTAATIPSSSSVPAPTPADEKHHKLHCVKLRSLAKPLDPKVPRDTSRAVEWTVDETGDKVRAWLGGVGKYAPTTTAAALGTRKAERIWVPDVMPGGKLFDTLVPQSKLARDGISILCISQKPGPRTAVVLDLATSAGEQMNMGDVLVLVRGWP</sequence>
<dbReference type="RefSeq" id="XP_028473400.1">
    <property type="nucleotide sequence ID" value="XM_028618444.1"/>
</dbReference>
<evidence type="ECO:0000256" key="1">
    <source>
        <dbReference type="SAM" id="MobiDB-lite"/>
    </source>
</evidence>
<name>A0A427XHL7_9TREE</name>
<protein>
    <submittedName>
        <fullName evidence="2">Uncharacterized protein</fullName>
    </submittedName>
</protein>
<feature type="compositionally biased region" description="Low complexity" evidence="1">
    <location>
        <begin position="60"/>
        <end position="77"/>
    </location>
</feature>
<dbReference type="STRING" id="105984.A0A427XHL7"/>
<evidence type="ECO:0000313" key="3">
    <source>
        <dbReference type="Proteomes" id="UP000279236"/>
    </source>
</evidence>
<accession>A0A427XHL7</accession>
<keyword evidence="3" id="KW-1185">Reference proteome</keyword>
<dbReference type="Proteomes" id="UP000279236">
    <property type="component" value="Unassembled WGS sequence"/>
</dbReference>
<gene>
    <name evidence="2" type="ORF">EHS24_002717</name>
</gene>
<dbReference type="AlphaFoldDB" id="A0A427XHL7"/>
<dbReference type="EMBL" id="RSCE01000013">
    <property type="protein sequence ID" value="RSH78253.1"/>
    <property type="molecule type" value="Genomic_DNA"/>
</dbReference>
<feature type="compositionally biased region" description="Basic residues" evidence="1">
    <location>
        <begin position="1"/>
        <end position="10"/>
    </location>
</feature>
<comment type="caution">
    <text evidence="2">The sequence shown here is derived from an EMBL/GenBank/DDBJ whole genome shotgun (WGS) entry which is preliminary data.</text>
</comment>
<dbReference type="GeneID" id="39587260"/>
<organism evidence="2 3">
    <name type="scientific">Apiotrichum porosum</name>
    <dbReference type="NCBI Taxonomy" id="105984"/>
    <lineage>
        <taxon>Eukaryota</taxon>
        <taxon>Fungi</taxon>
        <taxon>Dikarya</taxon>
        <taxon>Basidiomycota</taxon>
        <taxon>Agaricomycotina</taxon>
        <taxon>Tremellomycetes</taxon>
        <taxon>Trichosporonales</taxon>
        <taxon>Trichosporonaceae</taxon>
        <taxon>Apiotrichum</taxon>
    </lineage>
</organism>